<proteinExistence type="predicted"/>
<dbReference type="SUPFAM" id="SSF81321">
    <property type="entry name" value="Family A G protein-coupled receptor-like"/>
    <property type="match status" value="1"/>
</dbReference>
<dbReference type="Pfam" id="PF10326">
    <property type="entry name" value="7TM_GPCR_Str"/>
    <property type="match status" value="1"/>
</dbReference>
<organism evidence="2 3">
    <name type="scientific">Pristionchus mayeri</name>
    <dbReference type="NCBI Taxonomy" id="1317129"/>
    <lineage>
        <taxon>Eukaryota</taxon>
        <taxon>Metazoa</taxon>
        <taxon>Ecdysozoa</taxon>
        <taxon>Nematoda</taxon>
        <taxon>Chromadorea</taxon>
        <taxon>Rhabditida</taxon>
        <taxon>Rhabditina</taxon>
        <taxon>Diplogasteromorpha</taxon>
        <taxon>Diplogasteroidea</taxon>
        <taxon>Neodiplogasteridae</taxon>
        <taxon>Pristionchus</taxon>
    </lineage>
</organism>
<evidence type="ECO:0000256" key="1">
    <source>
        <dbReference type="SAM" id="Phobius"/>
    </source>
</evidence>
<feature type="transmembrane region" description="Helical" evidence="1">
    <location>
        <begin position="251"/>
        <end position="271"/>
    </location>
</feature>
<feature type="transmembrane region" description="Helical" evidence="1">
    <location>
        <begin position="291"/>
        <end position="309"/>
    </location>
</feature>
<dbReference type="PANTHER" id="PTHR22943:SF248">
    <property type="entry name" value="SEVEN TM RECEPTOR"/>
    <property type="match status" value="1"/>
</dbReference>
<reference evidence="3" key="1">
    <citation type="submission" date="2022-10" db="EMBL/GenBank/DDBJ databases">
        <title>Genome assembly of Pristionchus species.</title>
        <authorList>
            <person name="Yoshida K."/>
            <person name="Sommer R.J."/>
        </authorList>
    </citation>
    <scope>NUCLEOTIDE SEQUENCE [LARGE SCALE GENOMIC DNA]</scope>
    <source>
        <strain evidence="3">RS5460</strain>
    </source>
</reference>
<dbReference type="EMBL" id="BTRK01000004">
    <property type="protein sequence ID" value="GMR45116.1"/>
    <property type="molecule type" value="Genomic_DNA"/>
</dbReference>
<gene>
    <name evidence="2" type="ORF">PMAYCL1PPCAC_15311</name>
</gene>
<keyword evidence="1" id="KW-0472">Membrane</keyword>
<feature type="transmembrane region" description="Helical" evidence="1">
    <location>
        <begin position="89"/>
        <end position="110"/>
    </location>
</feature>
<feature type="transmembrane region" description="Helical" evidence="1">
    <location>
        <begin position="205"/>
        <end position="231"/>
    </location>
</feature>
<comment type="caution">
    <text evidence="2">The sequence shown here is derived from an EMBL/GenBank/DDBJ whole genome shotgun (WGS) entry which is preliminary data.</text>
</comment>
<keyword evidence="1" id="KW-1133">Transmembrane helix</keyword>
<keyword evidence="3" id="KW-1185">Reference proteome</keyword>
<dbReference type="AlphaFoldDB" id="A0AAN5CIQ7"/>
<feature type="non-terminal residue" evidence="2">
    <location>
        <position position="1"/>
    </location>
</feature>
<protein>
    <recommendedName>
        <fullName evidence="4">G protein-coupled receptor</fullName>
    </recommendedName>
</protein>
<feature type="transmembrane region" description="Helical" evidence="1">
    <location>
        <begin position="117"/>
        <end position="143"/>
    </location>
</feature>
<dbReference type="Proteomes" id="UP001328107">
    <property type="component" value="Unassembled WGS sequence"/>
</dbReference>
<evidence type="ECO:0000313" key="2">
    <source>
        <dbReference type="EMBL" id="GMR45116.1"/>
    </source>
</evidence>
<evidence type="ECO:0008006" key="4">
    <source>
        <dbReference type="Google" id="ProtNLM"/>
    </source>
</evidence>
<accession>A0AAN5CIQ7</accession>
<name>A0AAN5CIQ7_9BILA</name>
<dbReference type="InterPro" id="IPR019428">
    <property type="entry name" value="7TM_GPCR_serpentine_rcpt_Str"/>
</dbReference>
<sequence length="342" mass="39528">VAGVILNLVLLYAIRRFTKKALGSYKQLLTIFAGYDVFLTILHSTVKPVREQHVVIVGTTFGVAGIFDDRVRFSSQHFAEQKSQRITSFYASCFTVPFALMNIHFLYRFWSIRRPDLLYLFSVNKFIAFLTFFPIAEFIMWYLMCINGLTGEGTEVGKTVLISETGRRFGKEFKEGWLMMDHWACLRCEINQHTIQESGNFQLQIFVMLMCYNAIMIISFSIASTFGILTFYYIQRTETISMQALNMQLKLFIAVCGQTLVPLIFVYIPYFCVLNLPFFRLPIFKMDDLCMLFTSCFPAWDAIILIVLMKDYRDGLISIIRRKKIIPMGNTVISTLFIASTI</sequence>
<feature type="non-terminal residue" evidence="2">
    <location>
        <position position="342"/>
    </location>
</feature>
<evidence type="ECO:0000313" key="3">
    <source>
        <dbReference type="Proteomes" id="UP001328107"/>
    </source>
</evidence>
<dbReference type="PANTHER" id="PTHR22943">
    <property type="entry name" value="7-TRANSMEMBRANE DOMAIN RECEPTOR C.ELEGANS"/>
    <property type="match status" value="1"/>
</dbReference>
<keyword evidence="1" id="KW-0812">Transmembrane</keyword>